<keyword evidence="4" id="KW-1185">Reference proteome</keyword>
<dbReference type="HOGENOM" id="CLU_022115_0_1_7"/>
<dbReference type="Gene3D" id="3.20.20.80">
    <property type="entry name" value="Glycosidases"/>
    <property type="match status" value="2"/>
</dbReference>
<evidence type="ECO:0000313" key="4">
    <source>
        <dbReference type="Proteomes" id="UP000001880"/>
    </source>
</evidence>
<dbReference type="InterPro" id="IPR006047">
    <property type="entry name" value="GH13_cat_dom"/>
</dbReference>
<dbReference type="EMBL" id="CP001804">
    <property type="protein sequence ID" value="ACY17644.1"/>
    <property type="molecule type" value="Genomic_DNA"/>
</dbReference>
<dbReference type="InterPro" id="IPR017853">
    <property type="entry name" value="GH"/>
</dbReference>
<dbReference type="Proteomes" id="UP000001880">
    <property type="component" value="Chromosome"/>
</dbReference>
<evidence type="ECO:0000259" key="2">
    <source>
        <dbReference type="SMART" id="SM00642"/>
    </source>
</evidence>
<dbReference type="eggNOG" id="COG0366">
    <property type="taxonomic scope" value="Bacteria"/>
</dbReference>
<organism evidence="3 4">
    <name type="scientific">Haliangium ochraceum (strain DSM 14365 / JCM 11303 / SMP-2)</name>
    <dbReference type="NCBI Taxonomy" id="502025"/>
    <lineage>
        <taxon>Bacteria</taxon>
        <taxon>Pseudomonadati</taxon>
        <taxon>Myxococcota</taxon>
        <taxon>Polyangia</taxon>
        <taxon>Haliangiales</taxon>
        <taxon>Kofleriaceae</taxon>
        <taxon>Haliangium</taxon>
    </lineage>
</organism>
<name>D0LWJ4_HALO1</name>
<accession>D0LWJ4</accession>
<dbReference type="GO" id="GO:0005975">
    <property type="term" value="P:carbohydrate metabolic process"/>
    <property type="evidence" value="ECO:0007669"/>
    <property type="project" value="InterPro"/>
</dbReference>
<evidence type="ECO:0000256" key="1">
    <source>
        <dbReference type="SAM" id="MobiDB-lite"/>
    </source>
</evidence>
<protein>
    <submittedName>
        <fullName evidence="3">Alpha amylase catalytic region</fullName>
    </submittedName>
</protein>
<dbReference type="PANTHER" id="PTHR10357">
    <property type="entry name" value="ALPHA-AMYLASE FAMILY MEMBER"/>
    <property type="match status" value="1"/>
</dbReference>
<dbReference type="CAZy" id="GH13">
    <property type="family name" value="Glycoside Hydrolase Family 13"/>
</dbReference>
<feature type="compositionally biased region" description="Low complexity" evidence="1">
    <location>
        <begin position="30"/>
        <end position="40"/>
    </location>
</feature>
<dbReference type="AlphaFoldDB" id="D0LWJ4"/>
<feature type="region of interest" description="Disordered" evidence="1">
    <location>
        <begin position="1"/>
        <end position="40"/>
    </location>
</feature>
<gene>
    <name evidence="3" type="ordered locus">Hoch_5156</name>
</gene>
<dbReference type="STRING" id="502025.Hoch_5156"/>
<dbReference type="PANTHER" id="PTHR10357:SF209">
    <property type="entry name" value="PERIPLASMIC ALPHA-AMYLASE"/>
    <property type="match status" value="1"/>
</dbReference>
<reference evidence="3 4" key="1">
    <citation type="journal article" date="2010" name="Stand. Genomic Sci.">
        <title>Complete genome sequence of Haliangium ochraceum type strain (SMP-2).</title>
        <authorList>
            <consortium name="US DOE Joint Genome Institute (JGI-PGF)"/>
            <person name="Ivanova N."/>
            <person name="Daum C."/>
            <person name="Lang E."/>
            <person name="Abt B."/>
            <person name="Kopitz M."/>
            <person name="Saunders E."/>
            <person name="Lapidus A."/>
            <person name="Lucas S."/>
            <person name="Glavina Del Rio T."/>
            <person name="Nolan M."/>
            <person name="Tice H."/>
            <person name="Copeland A."/>
            <person name="Cheng J.F."/>
            <person name="Chen F."/>
            <person name="Bruce D."/>
            <person name="Goodwin L."/>
            <person name="Pitluck S."/>
            <person name="Mavromatis K."/>
            <person name="Pati A."/>
            <person name="Mikhailova N."/>
            <person name="Chen A."/>
            <person name="Palaniappan K."/>
            <person name="Land M."/>
            <person name="Hauser L."/>
            <person name="Chang Y.J."/>
            <person name="Jeffries C.D."/>
            <person name="Detter J.C."/>
            <person name="Brettin T."/>
            <person name="Rohde M."/>
            <person name="Goker M."/>
            <person name="Bristow J."/>
            <person name="Markowitz V."/>
            <person name="Eisen J.A."/>
            <person name="Hugenholtz P."/>
            <person name="Kyrpides N.C."/>
            <person name="Klenk H.P."/>
        </authorList>
    </citation>
    <scope>NUCLEOTIDE SEQUENCE [LARGE SCALE GENOMIC DNA]</scope>
    <source>
        <strain evidence="4">DSM 14365 / CIP 107738 / JCM 11303 / AJ 13395 / SMP-2</strain>
    </source>
</reference>
<feature type="region of interest" description="Disordered" evidence="1">
    <location>
        <begin position="61"/>
        <end position="87"/>
    </location>
</feature>
<proteinExistence type="predicted"/>
<evidence type="ECO:0000313" key="3">
    <source>
        <dbReference type="EMBL" id="ACY17644.1"/>
    </source>
</evidence>
<dbReference type="Pfam" id="PF00128">
    <property type="entry name" value="Alpha-amylase"/>
    <property type="match status" value="2"/>
</dbReference>
<dbReference type="KEGG" id="hoh:Hoch_5156"/>
<feature type="domain" description="Glycosyl hydrolase family 13 catalytic" evidence="2">
    <location>
        <begin position="95"/>
        <end position="531"/>
    </location>
</feature>
<dbReference type="SMART" id="SM00642">
    <property type="entry name" value="Aamy"/>
    <property type="match status" value="1"/>
</dbReference>
<dbReference type="SUPFAM" id="SSF51445">
    <property type="entry name" value="(Trans)glycosidases"/>
    <property type="match status" value="1"/>
</dbReference>
<feature type="compositionally biased region" description="Polar residues" evidence="1">
    <location>
        <begin position="1"/>
        <end position="11"/>
    </location>
</feature>
<sequence>MNATKGTTMQSPHLLRPGHRAASMYPPARPVSAPATRARSPRLTRAAAALLALLGLGACGGAPATQQPSEPGEPPVASEPDARPGSFADNPLVYFVITDRFFDGNAENNHSYGRKGDGGDEIGTFHGGDLAGLTTKLEEGYFRALGVNAIWITAPYEQIRGWVVGGDKAFQHYSYHGYYTLDYTVLDQNMGTPDELRRFVDTAHEQDIRVIFDVVMNHPGYADLQTLDAFDIEVLWEGWESATLSDYHSYIDYNNFAFTEWWGPDWIRAGLPGYQEGNSTDDLTMQLAYLPDFKTESEQPVGLPPFLTRKADTKAVAVDGYTVRDYLVAWLSAWVREYGIDGFRCDTAKHVELAAWSELKQAGTEALAAWKQDNPGKAIDDAPFWMTGEVFPHGVVRDAYFDQGGFDNLINFDFQNQLGDILRGPASERWQRLDDLYADYAAQISDDASFNVLSYISSHDTKLFDREALVAAGTALLLAPGGVQIFYGDESARPLGPSVSSDPQQNTRSDMNWDALADDVLAHWQTLGRFRRRHVALAKGTHQKLGDAPYVFARSRDDDAVVVALLGQLGEAGADASETVRVPVGDVFPVGTRLRDAATGAPLEVETDASGGAVALTPGASGVVLLERVAP</sequence>